<dbReference type="Pfam" id="PF05343">
    <property type="entry name" value="Peptidase_M42"/>
    <property type="match status" value="1"/>
</dbReference>
<keyword evidence="5 7" id="KW-0378">Hydrolase</keyword>
<protein>
    <submittedName>
        <fullName evidence="7">Endoglucanase</fullName>
        <ecNumber evidence="7">3.2.1.4</ecNumber>
    </submittedName>
</protein>
<proteinExistence type="inferred from homology"/>
<comment type="similarity">
    <text evidence="1 6">Belongs to the peptidase M42 family.</text>
</comment>
<dbReference type="SUPFAM" id="SSF53187">
    <property type="entry name" value="Zn-dependent exopeptidases"/>
    <property type="match status" value="1"/>
</dbReference>
<gene>
    <name evidence="7" type="ORF">J2S03_000344</name>
</gene>
<keyword evidence="4" id="KW-0479">Metal-binding</keyword>
<dbReference type="RefSeq" id="WP_274455939.1">
    <property type="nucleotide sequence ID" value="NZ_CP067097.1"/>
</dbReference>
<dbReference type="InterPro" id="IPR023367">
    <property type="entry name" value="Peptidase_M42_dom2"/>
</dbReference>
<comment type="caution">
    <text evidence="7">The sequence shown here is derived from an EMBL/GenBank/DDBJ whole genome shotgun (WGS) entry which is preliminary data.</text>
</comment>
<name>A0ABT9XEH9_9BACL</name>
<dbReference type="Proteomes" id="UP001232973">
    <property type="component" value="Unassembled WGS sequence"/>
</dbReference>
<dbReference type="Gene3D" id="3.40.630.10">
    <property type="entry name" value="Zn peptidases"/>
    <property type="match status" value="1"/>
</dbReference>
<reference evidence="7 8" key="1">
    <citation type="submission" date="2023-07" db="EMBL/GenBank/DDBJ databases">
        <title>Genomic Encyclopedia of Type Strains, Phase IV (KMG-IV): sequencing the most valuable type-strain genomes for metagenomic binning, comparative biology and taxonomic classification.</title>
        <authorList>
            <person name="Goeker M."/>
        </authorList>
    </citation>
    <scope>NUCLEOTIDE SEQUENCE [LARGE SCALE GENOMIC DNA]</scope>
    <source>
        <strain evidence="7 8">DSM 4006</strain>
    </source>
</reference>
<evidence type="ECO:0000256" key="2">
    <source>
        <dbReference type="ARBA" id="ARBA00022438"/>
    </source>
</evidence>
<evidence type="ECO:0000256" key="5">
    <source>
        <dbReference type="ARBA" id="ARBA00022801"/>
    </source>
</evidence>
<dbReference type="PIRSF" id="PIRSF001123">
    <property type="entry name" value="PepA_GA"/>
    <property type="match status" value="1"/>
</dbReference>
<accession>A0ABT9XEH9</accession>
<dbReference type="EMBL" id="JAUSTP010000001">
    <property type="protein sequence ID" value="MDQ0188540.1"/>
    <property type="molecule type" value="Genomic_DNA"/>
</dbReference>
<evidence type="ECO:0000313" key="8">
    <source>
        <dbReference type="Proteomes" id="UP001232973"/>
    </source>
</evidence>
<keyword evidence="8" id="KW-1185">Reference proteome</keyword>
<dbReference type="InterPro" id="IPR008007">
    <property type="entry name" value="Peptidase_M42"/>
</dbReference>
<dbReference type="PANTHER" id="PTHR32481:SF0">
    <property type="entry name" value="AMINOPEPTIDASE YPDE-RELATED"/>
    <property type="match status" value="1"/>
</dbReference>
<dbReference type="Gene3D" id="2.40.30.40">
    <property type="entry name" value="Peptidase M42, domain 2"/>
    <property type="match status" value="1"/>
</dbReference>
<evidence type="ECO:0000256" key="3">
    <source>
        <dbReference type="ARBA" id="ARBA00022670"/>
    </source>
</evidence>
<dbReference type="PANTHER" id="PTHR32481">
    <property type="entry name" value="AMINOPEPTIDASE"/>
    <property type="match status" value="1"/>
</dbReference>
<dbReference type="SUPFAM" id="SSF101821">
    <property type="entry name" value="Aminopeptidase/glucanase lid domain"/>
    <property type="match status" value="1"/>
</dbReference>
<dbReference type="InterPro" id="IPR051464">
    <property type="entry name" value="Peptidase_M42_aminopept"/>
</dbReference>
<keyword evidence="2" id="KW-0031">Aminopeptidase</keyword>
<evidence type="ECO:0000313" key="7">
    <source>
        <dbReference type="EMBL" id="MDQ0188540.1"/>
    </source>
</evidence>
<evidence type="ECO:0000256" key="4">
    <source>
        <dbReference type="ARBA" id="ARBA00022723"/>
    </source>
</evidence>
<keyword evidence="7" id="KW-0326">Glycosidase</keyword>
<dbReference type="GO" id="GO:0008810">
    <property type="term" value="F:cellulase activity"/>
    <property type="evidence" value="ECO:0007669"/>
    <property type="project" value="UniProtKB-EC"/>
</dbReference>
<sequence>MKDRILELSQYAAPSGAEAGISQALLRHVEDVADEVRIDRLGNAIAIKHGRSPRVMLAAHADEPGVMVTHIDDQGFVRLVSVGDLDARSLVGRHVQFTNGVVGIVGVESEVKPADITFDHLYVDIGAESAEAAHGRVRIGLEGVIDERVVVLDDNRLVGRALDNRVGCSIAIETFRTLAAEGYAMSVVFTAQQAVGARGARTAAFQLKPDLAFVIDAAPAGDMPQAPRMALKLGAGPAVKVMDRTVIVPLNIKDLLMDSAKAAGVDIQYEVWPLGLTDAGAIQVSEAGIALGGVSYPARYVGGPSTMVDLRDAAGAVQLLCAAVRRAAGQA</sequence>
<evidence type="ECO:0000256" key="1">
    <source>
        <dbReference type="ARBA" id="ARBA00006272"/>
    </source>
</evidence>
<organism evidence="7 8">
    <name type="scientific">Alicyclobacillus cycloheptanicus</name>
    <dbReference type="NCBI Taxonomy" id="1457"/>
    <lineage>
        <taxon>Bacteria</taxon>
        <taxon>Bacillati</taxon>
        <taxon>Bacillota</taxon>
        <taxon>Bacilli</taxon>
        <taxon>Bacillales</taxon>
        <taxon>Alicyclobacillaceae</taxon>
        <taxon>Alicyclobacillus</taxon>
    </lineage>
</organism>
<evidence type="ECO:0000256" key="6">
    <source>
        <dbReference type="PIRNR" id="PIRNR001123"/>
    </source>
</evidence>
<dbReference type="EC" id="3.2.1.4" evidence="7"/>
<keyword evidence="3" id="KW-0645">Protease</keyword>